<feature type="domain" description="YchJ-like middle NTF2-like" evidence="2">
    <location>
        <begin position="96"/>
        <end position="207"/>
    </location>
</feature>
<feature type="compositionally biased region" description="Basic residues" evidence="1">
    <location>
        <begin position="241"/>
        <end position="250"/>
    </location>
</feature>
<dbReference type="Pfam" id="PF02810">
    <property type="entry name" value="SEC-C"/>
    <property type="match status" value="1"/>
</dbReference>
<evidence type="ECO:0000313" key="4">
    <source>
        <dbReference type="Proteomes" id="UP000001058"/>
    </source>
</evidence>
<dbReference type="eggNOG" id="ENOG502S4BV">
    <property type="taxonomic scope" value="Eukaryota"/>
</dbReference>
<evidence type="ECO:0000259" key="2">
    <source>
        <dbReference type="Pfam" id="PF17775"/>
    </source>
</evidence>
<dbReference type="SUPFAM" id="SSF54427">
    <property type="entry name" value="NTF2-like"/>
    <property type="match status" value="1"/>
</dbReference>
<dbReference type="PANTHER" id="PTHR33747:SF1">
    <property type="entry name" value="ADENYLATE CYCLASE-ASSOCIATED CAP C-TERMINAL DOMAIN-CONTAINING PROTEIN"/>
    <property type="match status" value="1"/>
</dbReference>
<reference evidence="3 4" key="1">
    <citation type="journal article" date="2010" name="Science">
        <title>Genomic analysis of organismal complexity in the multicellular green alga Volvox carteri.</title>
        <authorList>
            <person name="Prochnik S.E."/>
            <person name="Umen J."/>
            <person name="Nedelcu A.M."/>
            <person name="Hallmann A."/>
            <person name="Miller S.M."/>
            <person name="Nishii I."/>
            <person name="Ferris P."/>
            <person name="Kuo A."/>
            <person name="Mitros T."/>
            <person name="Fritz-Laylin L.K."/>
            <person name="Hellsten U."/>
            <person name="Chapman J."/>
            <person name="Simakov O."/>
            <person name="Rensing S.A."/>
            <person name="Terry A."/>
            <person name="Pangilinan J."/>
            <person name="Kapitonov V."/>
            <person name="Jurka J."/>
            <person name="Salamov A."/>
            <person name="Shapiro H."/>
            <person name="Schmutz J."/>
            <person name="Grimwood J."/>
            <person name="Lindquist E."/>
            <person name="Lucas S."/>
            <person name="Grigoriev I.V."/>
            <person name="Schmitt R."/>
            <person name="Kirk D."/>
            <person name="Rokhsar D.S."/>
        </authorList>
    </citation>
    <scope>NUCLEOTIDE SEQUENCE [LARGE SCALE GENOMIC DNA]</scope>
    <source>
        <strain evidence="4">f. Nagariensis / Eve</strain>
    </source>
</reference>
<dbReference type="PANTHER" id="PTHR33747">
    <property type="entry name" value="UPF0225 PROTEIN SCO1677"/>
    <property type="match status" value="1"/>
</dbReference>
<protein>
    <recommendedName>
        <fullName evidence="2">YchJ-like middle NTF2-like domain-containing protein</fullName>
    </recommendedName>
</protein>
<evidence type="ECO:0000313" key="3">
    <source>
        <dbReference type="EMBL" id="EFJ51642.1"/>
    </source>
</evidence>
<dbReference type="InterPro" id="IPR048469">
    <property type="entry name" value="YchJ-like_M"/>
</dbReference>
<dbReference type="KEGG" id="vcn:VOLCADRAFT_103277"/>
<gene>
    <name evidence="3" type="ORF">VOLCADRAFT_103277</name>
</gene>
<sequence>MMNTRSLRPYGHGATCRFPRTLCKAFCPVKNRTCRLPSTIVLAAKGSKNTASKGFGAPKQQPAKGIASDAVCPCGSGAVYEACCLPYHQGPAVPPTPEALLRSRYSAYVAKEPAFIADTTHPDSPEYTGSRASYMGTVKQTMRRLDPLQLTLLGSEPGTSQDEAFITFRLKRRVRDPEAPKGAAAEVDELTERSRFIRVKARWMYLDSQFIEEEEQEQQGKEKDKKAVVTGAGDAQPGAPPKKKGLFNLF</sequence>
<dbReference type="Gene3D" id="3.10.450.50">
    <property type="match status" value="1"/>
</dbReference>
<organism evidence="4">
    <name type="scientific">Volvox carteri f. nagariensis</name>
    <dbReference type="NCBI Taxonomy" id="3068"/>
    <lineage>
        <taxon>Eukaryota</taxon>
        <taxon>Viridiplantae</taxon>
        <taxon>Chlorophyta</taxon>
        <taxon>core chlorophytes</taxon>
        <taxon>Chlorophyceae</taxon>
        <taxon>CS clade</taxon>
        <taxon>Chlamydomonadales</taxon>
        <taxon>Volvocaceae</taxon>
        <taxon>Volvox</taxon>
    </lineage>
</organism>
<feature type="compositionally biased region" description="Basic and acidic residues" evidence="1">
    <location>
        <begin position="218"/>
        <end position="227"/>
    </location>
</feature>
<evidence type="ECO:0000256" key="1">
    <source>
        <dbReference type="SAM" id="MobiDB-lite"/>
    </source>
</evidence>
<proteinExistence type="predicted"/>
<accession>D8TKY1</accession>
<dbReference type="RefSeq" id="XP_002947052.1">
    <property type="nucleotide sequence ID" value="XM_002947006.1"/>
</dbReference>
<dbReference type="InterPro" id="IPR004027">
    <property type="entry name" value="SEC_C_motif"/>
</dbReference>
<name>D8TKY1_VOLCA</name>
<dbReference type="GeneID" id="9620148"/>
<dbReference type="InterPro" id="IPR032710">
    <property type="entry name" value="NTF2-like_dom_sf"/>
</dbReference>
<dbReference type="Proteomes" id="UP000001058">
    <property type="component" value="Unassembled WGS sequence"/>
</dbReference>
<keyword evidence="4" id="KW-1185">Reference proteome</keyword>
<dbReference type="OrthoDB" id="539593at2759"/>
<dbReference type="Pfam" id="PF17775">
    <property type="entry name" value="YchJ_M-like"/>
    <property type="match status" value="1"/>
</dbReference>
<dbReference type="AlphaFoldDB" id="D8TKY1"/>
<dbReference type="InParanoid" id="D8TKY1"/>
<feature type="region of interest" description="Disordered" evidence="1">
    <location>
        <begin position="213"/>
        <end position="250"/>
    </location>
</feature>
<dbReference type="EMBL" id="GL378326">
    <property type="protein sequence ID" value="EFJ51642.1"/>
    <property type="molecule type" value="Genomic_DNA"/>
</dbReference>